<dbReference type="InterPro" id="IPR003591">
    <property type="entry name" value="Leu-rich_rpt_typical-subtyp"/>
</dbReference>
<dbReference type="EMBL" id="JAFKGL010000026">
    <property type="protein sequence ID" value="MBN9413536.1"/>
    <property type="molecule type" value="Genomic_DNA"/>
</dbReference>
<sequence>MKFHYLLLIILVNLLSFFSTSLYASLNDENEKASPSTTILFPLKNLPNDILEHILPFLEGDSLMRLQLTGDSNIKNRLSTRTKSFSLPWRNEIIKPNSISSIARLYPSLTEFIVLMRGRSQGNTFFAGVLPESILSLTSLRKLNVSNCGLTALPGMSSLRSLEELYLSENNFTEGKLPESVSSLTSLRILEVCYGELTTFPDISSLRSLEELYLSENNFTEGTLPENVSSLTSLRILEVGFCNLTTLPDLSSLLLEVLDLAGNKFTGEKLPESILSFH</sequence>
<evidence type="ECO:0000313" key="4">
    <source>
        <dbReference type="EMBL" id="MBN9413536.1"/>
    </source>
</evidence>
<dbReference type="InterPro" id="IPR001810">
    <property type="entry name" value="F-box_dom"/>
</dbReference>
<dbReference type="InterPro" id="IPR032675">
    <property type="entry name" value="LRR_dom_sf"/>
</dbReference>
<feature type="domain" description="F-box" evidence="3">
    <location>
        <begin position="40"/>
        <end position="69"/>
    </location>
</feature>
<dbReference type="Pfam" id="PF00560">
    <property type="entry name" value="LRR_1"/>
    <property type="match status" value="1"/>
</dbReference>
<evidence type="ECO:0000313" key="5">
    <source>
        <dbReference type="Proteomes" id="UP000664414"/>
    </source>
</evidence>
<dbReference type="InterPro" id="IPR055414">
    <property type="entry name" value="LRR_R13L4/SHOC2-like"/>
</dbReference>
<protein>
    <submittedName>
        <fullName evidence="4">Leucine-rich repeat domain-containing protein</fullName>
    </submittedName>
</protein>
<dbReference type="Pfam" id="PF23598">
    <property type="entry name" value="LRR_14"/>
    <property type="match status" value="1"/>
</dbReference>
<dbReference type="InterPro" id="IPR001611">
    <property type="entry name" value="Leu-rich_rpt"/>
</dbReference>
<dbReference type="GO" id="GO:0005737">
    <property type="term" value="C:cytoplasm"/>
    <property type="evidence" value="ECO:0007669"/>
    <property type="project" value="TreeGrafter"/>
</dbReference>
<keyword evidence="2" id="KW-0677">Repeat</keyword>
<dbReference type="Proteomes" id="UP000664414">
    <property type="component" value="Unassembled WGS sequence"/>
</dbReference>
<dbReference type="PANTHER" id="PTHR48051">
    <property type="match status" value="1"/>
</dbReference>
<proteinExistence type="predicted"/>
<dbReference type="PANTHER" id="PTHR48051:SF1">
    <property type="entry name" value="RAS SUPPRESSOR PROTEIN 1"/>
    <property type="match status" value="1"/>
</dbReference>
<name>A0A8J7Q1D0_9PROT</name>
<comment type="caution">
    <text evidence="4">The sequence shown here is derived from an EMBL/GenBank/DDBJ whole genome shotgun (WGS) entry which is preliminary data.</text>
</comment>
<evidence type="ECO:0000256" key="1">
    <source>
        <dbReference type="ARBA" id="ARBA00022614"/>
    </source>
</evidence>
<dbReference type="InterPro" id="IPR050216">
    <property type="entry name" value="LRR_domain-containing"/>
</dbReference>
<evidence type="ECO:0000259" key="3">
    <source>
        <dbReference type="PROSITE" id="PS50181"/>
    </source>
</evidence>
<dbReference type="SMART" id="SM00364">
    <property type="entry name" value="LRR_BAC"/>
    <property type="match status" value="5"/>
</dbReference>
<dbReference type="Gene3D" id="3.80.10.10">
    <property type="entry name" value="Ribonuclease Inhibitor"/>
    <property type="match status" value="1"/>
</dbReference>
<dbReference type="SUPFAM" id="SSF52058">
    <property type="entry name" value="L domain-like"/>
    <property type="match status" value="1"/>
</dbReference>
<evidence type="ECO:0000256" key="2">
    <source>
        <dbReference type="ARBA" id="ARBA00022737"/>
    </source>
</evidence>
<dbReference type="AlphaFoldDB" id="A0A8J7Q1D0"/>
<gene>
    <name evidence="4" type="ORF">J0H12_06415</name>
</gene>
<reference evidence="4" key="1">
    <citation type="submission" date="2021-02" db="EMBL/GenBank/DDBJ databases">
        <title>Thiocyanate and organic carbon inputs drive convergent selection for specific autotrophic Afipia and Thiobacillus strains within complex microbiomes.</title>
        <authorList>
            <person name="Huddy R.J."/>
            <person name="Sachdeva R."/>
            <person name="Kadzinga F."/>
            <person name="Kantor R.S."/>
            <person name="Harrison S.T.L."/>
            <person name="Banfield J.F."/>
        </authorList>
    </citation>
    <scope>NUCLEOTIDE SEQUENCE</scope>
    <source>
        <strain evidence="4">SCN18_10_11_15_R4_P_38_20</strain>
    </source>
</reference>
<dbReference type="PROSITE" id="PS50181">
    <property type="entry name" value="FBOX"/>
    <property type="match status" value="1"/>
</dbReference>
<organism evidence="4 5">
    <name type="scientific">Candidatus Paracaedimonas acanthamoebae</name>
    <dbReference type="NCBI Taxonomy" id="244581"/>
    <lineage>
        <taxon>Bacteria</taxon>
        <taxon>Pseudomonadati</taxon>
        <taxon>Pseudomonadota</taxon>
        <taxon>Alphaproteobacteria</taxon>
        <taxon>Holosporales</taxon>
        <taxon>Caedimonadaceae</taxon>
        <taxon>Candidatus Paracaedimonas</taxon>
    </lineage>
</organism>
<keyword evidence="1" id="KW-0433">Leucine-rich repeat</keyword>
<dbReference type="SMART" id="SM00369">
    <property type="entry name" value="LRR_TYP"/>
    <property type="match status" value="4"/>
</dbReference>
<accession>A0A8J7Q1D0</accession>